<evidence type="ECO:0000313" key="2">
    <source>
        <dbReference type="Proteomes" id="UP001576784"/>
    </source>
</evidence>
<organism evidence="1 2">
    <name type="scientific">Floridaenema flaviceps BLCC-F50</name>
    <dbReference type="NCBI Taxonomy" id="3153642"/>
    <lineage>
        <taxon>Bacteria</taxon>
        <taxon>Bacillati</taxon>
        <taxon>Cyanobacteriota</taxon>
        <taxon>Cyanophyceae</taxon>
        <taxon>Oscillatoriophycideae</taxon>
        <taxon>Aerosakkonematales</taxon>
        <taxon>Aerosakkonemataceae</taxon>
        <taxon>Floridanema</taxon>
        <taxon>Floridanema flaviceps</taxon>
    </lineage>
</organism>
<dbReference type="RefSeq" id="WP_413266733.1">
    <property type="nucleotide sequence ID" value="NZ_JBHFNR010000238.1"/>
</dbReference>
<evidence type="ECO:0000313" key="1">
    <source>
        <dbReference type="EMBL" id="MFB2897117.1"/>
    </source>
</evidence>
<protein>
    <submittedName>
        <fullName evidence="1">Uncharacterized protein</fullName>
    </submittedName>
</protein>
<proteinExistence type="predicted"/>
<gene>
    <name evidence="1" type="ORF">ACE1CI_29735</name>
</gene>
<comment type="caution">
    <text evidence="1">The sequence shown here is derived from an EMBL/GenBank/DDBJ whole genome shotgun (WGS) entry which is preliminary data.</text>
</comment>
<dbReference type="Proteomes" id="UP001576784">
    <property type="component" value="Unassembled WGS sequence"/>
</dbReference>
<name>A0ABV4Y090_9CYAN</name>
<sequence>MLTNSDLFNETFYRQTNADVAAAIANGLFRNGLEHFLQFGQFEKRNPSAFFDTAYYLQQNVDIANVVNANATTAFAHFISAGQKEGRSPFFCLILAFI</sequence>
<accession>A0ABV4Y090</accession>
<keyword evidence="2" id="KW-1185">Reference proteome</keyword>
<reference evidence="1 2" key="1">
    <citation type="submission" date="2024-09" db="EMBL/GenBank/DDBJ databases">
        <title>Floridaenema gen nov. (Aerosakkonemataceae, Aerosakkonematales ord. nov., Cyanobacteria) from benthic tropical and subtropical fresh waters, with the description of four new species.</title>
        <authorList>
            <person name="Moretto J.A."/>
            <person name="Berthold D.E."/>
            <person name="Lefler F.W."/>
            <person name="Huang I.-S."/>
            <person name="Laughinghouse H. IV."/>
        </authorList>
    </citation>
    <scope>NUCLEOTIDE SEQUENCE [LARGE SCALE GENOMIC DNA]</scope>
    <source>
        <strain evidence="1 2">BLCC-F50</strain>
    </source>
</reference>
<dbReference type="EMBL" id="JBHFNR010000238">
    <property type="protein sequence ID" value="MFB2897117.1"/>
    <property type="molecule type" value="Genomic_DNA"/>
</dbReference>